<feature type="transmembrane region" description="Helical" evidence="1">
    <location>
        <begin position="12"/>
        <end position="33"/>
    </location>
</feature>
<comment type="caution">
    <text evidence="3">The sequence shown here is derived from an EMBL/GenBank/DDBJ whole genome shotgun (WGS) entry which is preliminary data.</text>
</comment>
<dbReference type="GO" id="GO:0080120">
    <property type="term" value="P:CAAX-box protein maturation"/>
    <property type="evidence" value="ECO:0007669"/>
    <property type="project" value="UniProtKB-ARBA"/>
</dbReference>
<organism evidence="3 4">
    <name type="scientific">bacterium (Candidatus Blackallbacteria) CG17_big_fil_post_rev_8_21_14_2_50_48_46</name>
    <dbReference type="NCBI Taxonomy" id="2014261"/>
    <lineage>
        <taxon>Bacteria</taxon>
        <taxon>Candidatus Blackallbacteria</taxon>
    </lineage>
</organism>
<dbReference type="AlphaFoldDB" id="A0A2M7G506"/>
<feature type="transmembrane region" description="Helical" evidence="1">
    <location>
        <begin position="127"/>
        <end position="155"/>
    </location>
</feature>
<keyword evidence="1" id="KW-0472">Membrane</keyword>
<feature type="transmembrane region" description="Helical" evidence="1">
    <location>
        <begin position="239"/>
        <end position="261"/>
    </location>
</feature>
<evidence type="ECO:0000256" key="1">
    <source>
        <dbReference type="SAM" id="Phobius"/>
    </source>
</evidence>
<dbReference type="Proteomes" id="UP000231019">
    <property type="component" value="Unassembled WGS sequence"/>
</dbReference>
<feature type="transmembrane region" description="Helical" evidence="1">
    <location>
        <begin position="206"/>
        <end position="227"/>
    </location>
</feature>
<evidence type="ECO:0000313" key="3">
    <source>
        <dbReference type="EMBL" id="PIW17039.1"/>
    </source>
</evidence>
<feature type="transmembrane region" description="Helical" evidence="1">
    <location>
        <begin position="53"/>
        <end position="70"/>
    </location>
</feature>
<evidence type="ECO:0000259" key="2">
    <source>
        <dbReference type="Pfam" id="PF02517"/>
    </source>
</evidence>
<feature type="transmembrane region" description="Helical" evidence="1">
    <location>
        <begin position="167"/>
        <end position="194"/>
    </location>
</feature>
<reference evidence="3 4" key="1">
    <citation type="submission" date="2017-09" db="EMBL/GenBank/DDBJ databases">
        <title>Depth-based differentiation of microbial function through sediment-hosted aquifers and enrichment of novel symbionts in the deep terrestrial subsurface.</title>
        <authorList>
            <person name="Probst A.J."/>
            <person name="Ladd B."/>
            <person name="Jarett J.K."/>
            <person name="Geller-Mcgrath D.E."/>
            <person name="Sieber C.M."/>
            <person name="Emerson J.B."/>
            <person name="Anantharaman K."/>
            <person name="Thomas B.C."/>
            <person name="Malmstrom R."/>
            <person name="Stieglmeier M."/>
            <person name="Klingl A."/>
            <person name="Woyke T."/>
            <person name="Ryan C.M."/>
            <person name="Banfield J.F."/>
        </authorList>
    </citation>
    <scope>NUCLEOTIDE SEQUENCE [LARGE SCALE GENOMIC DNA]</scope>
    <source>
        <strain evidence="3">CG17_big_fil_post_rev_8_21_14_2_50_48_46</strain>
    </source>
</reference>
<dbReference type="EMBL" id="PFFQ01000031">
    <property type="protein sequence ID" value="PIW17039.1"/>
    <property type="molecule type" value="Genomic_DNA"/>
</dbReference>
<dbReference type="Pfam" id="PF02517">
    <property type="entry name" value="Rce1-like"/>
    <property type="match status" value="1"/>
</dbReference>
<evidence type="ECO:0000313" key="4">
    <source>
        <dbReference type="Proteomes" id="UP000231019"/>
    </source>
</evidence>
<dbReference type="GO" id="GO:0004175">
    <property type="term" value="F:endopeptidase activity"/>
    <property type="evidence" value="ECO:0007669"/>
    <property type="project" value="UniProtKB-ARBA"/>
</dbReference>
<sequence>MLFFRYPAIFQFLIFILTLCLLILGWGGTLLYFSQISIEDLLNGRPIPTLWQNIYLVGLYGGLIAVLSLFRRLRKEKWSDWGLSRIVWRQLPLALGAGLLLFLGFCMRASAQGLLSFPFLLAKDGPLFLIFLLPALALVGAEEVLFRGLLLNLFLDFKPLPALAFQALCFSAVHGASWQHFEVAFNLFLLGFFLGQTRLLTSHLGWAWGLHAGWVWGLLVLASQGGLKTQSGTWEPLQDLFFTFLLLVLCFAAYLKAPALWLRPSKALNSD</sequence>
<gene>
    <name evidence="3" type="ORF">COW36_10385</name>
</gene>
<feature type="domain" description="CAAX prenyl protease 2/Lysostaphin resistance protein A-like" evidence="2">
    <location>
        <begin position="127"/>
        <end position="215"/>
    </location>
</feature>
<keyword evidence="1" id="KW-0812">Transmembrane</keyword>
<feature type="transmembrane region" description="Helical" evidence="1">
    <location>
        <begin position="91"/>
        <end position="115"/>
    </location>
</feature>
<proteinExistence type="predicted"/>
<dbReference type="InterPro" id="IPR003675">
    <property type="entry name" value="Rce1/LyrA-like_dom"/>
</dbReference>
<name>A0A2M7G506_9BACT</name>
<accession>A0A2M7G506</accession>
<protein>
    <recommendedName>
        <fullName evidence="2">CAAX prenyl protease 2/Lysostaphin resistance protein A-like domain-containing protein</fullName>
    </recommendedName>
</protein>
<keyword evidence="1" id="KW-1133">Transmembrane helix</keyword>